<reference evidence="1 2" key="1">
    <citation type="journal article" date="2019" name="Commun. Biol.">
        <title>The bagworm genome reveals a unique fibroin gene that provides high tensile strength.</title>
        <authorList>
            <person name="Kono N."/>
            <person name="Nakamura H."/>
            <person name="Ohtoshi R."/>
            <person name="Tomita M."/>
            <person name="Numata K."/>
            <person name="Arakawa K."/>
        </authorList>
    </citation>
    <scope>NUCLEOTIDE SEQUENCE [LARGE SCALE GENOMIC DNA]</scope>
</reference>
<evidence type="ECO:0000313" key="2">
    <source>
        <dbReference type="Proteomes" id="UP000299102"/>
    </source>
</evidence>
<comment type="caution">
    <text evidence="1">The sequence shown here is derived from an EMBL/GenBank/DDBJ whole genome shotgun (WGS) entry which is preliminary data.</text>
</comment>
<organism evidence="1 2">
    <name type="scientific">Eumeta variegata</name>
    <name type="common">Bagworm moth</name>
    <name type="synonym">Eumeta japonica</name>
    <dbReference type="NCBI Taxonomy" id="151549"/>
    <lineage>
        <taxon>Eukaryota</taxon>
        <taxon>Metazoa</taxon>
        <taxon>Ecdysozoa</taxon>
        <taxon>Arthropoda</taxon>
        <taxon>Hexapoda</taxon>
        <taxon>Insecta</taxon>
        <taxon>Pterygota</taxon>
        <taxon>Neoptera</taxon>
        <taxon>Endopterygota</taxon>
        <taxon>Lepidoptera</taxon>
        <taxon>Glossata</taxon>
        <taxon>Ditrysia</taxon>
        <taxon>Tineoidea</taxon>
        <taxon>Psychidae</taxon>
        <taxon>Oiketicinae</taxon>
        <taxon>Eumeta</taxon>
    </lineage>
</organism>
<accession>A0A4C1X0W3</accession>
<dbReference type="EMBL" id="BGZK01000701">
    <property type="protein sequence ID" value="GBP56803.1"/>
    <property type="molecule type" value="Genomic_DNA"/>
</dbReference>
<keyword evidence="2" id="KW-1185">Reference proteome</keyword>
<dbReference type="Proteomes" id="UP000299102">
    <property type="component" value="Unassembled WGS sequence"/>
</dbReference>
<protein>
    <submittedName>
        <fullName evidence="1">Uncharacterized protein</fullName>
    </submittedName>
</protein>
<name>A0A4C1X0W3_EUMVA</name>
<evidence type="ECO:0000313" key="1">
    <source>
        <dbReference type="EMBL" id="GBP56803.1"/>
    </source>
</evidence>
<gene>
    <name evidence="1" type="ORF">EVAR_91455_1</name>
</gene>
<proteinExistence type="predicted"/>
<sequence length="195" mass="21652">MAPSGRGCRVPTSMVLVFEKASGDPAEGSKCARARESVIPSLARRPPAFSRRYFTFSNYAAIEICNLYVPAGGGAVAGRGRRVVNAEVYKFLSRSAEASPRERRRHEIRHEFYMNTFDECATVSFISGAGRRETCLSRPRRPCPPRRAAACCVTSRLLLRTICTIRMFKCRCCGCVWRADPSGSVTIIYTLILSL</sequence>
<dbReference type="AlphaFoldDB" id="A0A4C1X0W3"/>